<proteinExistence type="predicted"/>
<dbReference type="Pfam" id="PF12680">
    <property type="entry name" value="SnoaL_2"/>
    <property type="match status" value="1"/>
</dbReference>
<dbReference type="InterPro" id="IPR032710">
    <property type="entry name" value="NTF2-like_dom_sf"/>
</dbReference>
<reference evidence="3 4" key="1">
    <citation type="journal article" date="2008" name="Int. J. Syst. Evol. Microbiol.">
        <title>Luteimonas marina sp. nov., isolated from seawater.</title>
        <authorList>
            <person name="Baik K.S."/>
            <person name="Park S.C."/>
            <person name="Kim M.S."/>
            <person name="Kim E.M."/>
            <person name="Park C."/>
            <person name="Chun J."/>
            <person name="Seong C.N."/>
        </authorList>
    </citation>
    <scope>NUCLEOTIDE SEQUENCE [LARGE SCALE GENOMIC DNA]</scope>
    <source>
        <strain evidence="3 4">FR1330</strain>
    </source>
</reference>
<evidence type="ECO:0000256" key="1">
    <source>
        <dbReference type="SAM" id="SignalP"/>
    </source>
</evidence>
<dbReference type="OrthoDB" id="1450423at2"/>
<dbReference type="InterPro" id="IPR037401">
    <property type="entry name" value="SnoaL-like"/>
</dbReference>
<keyword evidence="1" id="KW-0732">Signal</keyword>
<dbReference type="RefSeq" id="WP_146385569.1">
    <property type="nucleotide sequence ID" value="NZ_VOHK01000002.1"/>
</dbReference>
<dbReference type="PANTHER" id="PTHR41252:SF1">
    <property type="entry name" value="BLR2505 PROTEIN"/>
    <property type="match status" value="1"/>
</dbReference>
<evidence type="ECO:0000313" key="4">
    <source>
        <dbReference type="Proteomes" id="UP000319980"/>
    </source>
</evidence>
<name>A0A5C5U9V6_9GAMM</name>
<feature type="domain" description="SnoaL-like" evidence="2">
    <location>
        <begin position="38"/>
        <end position="144"/>
    </location>
</feature>
<evidence type="ECO:0000313" key="3">
    <source>
        <dbReference type="EMBL" id="TWT22330.1"/>
    </source>
</evidence>
<gene>
    <name evidence="3" type="ORF">FQY83_04680</name>
</gene>
<protein>
    <submittedName>
        <fullName evidence="3">Nuclear transport factor 2 family protein</fullName>
    </submittedName>
</protein>
<sequence length="164" mass="17560">MRPAPAAARVAAPLLLALAVAGTSADTGDRTAANARLVREAFEDWRQGRGSVFELLHEDVVWTVAGASPVSGTYASRQAFLDRAVQPIHARLATPITPVVRHLVAQDDAVVVLWEGSATTREGGGYANHYAWHMEFADGKVVRVTAFLDTWALDRLMDGSPGSP</sequence>
<dbReference type="AlphaFoldDB" id="A0A5C5U9V6"/>
<accession>A0A5C5U9V6</accession>
<feature type="chain" id="PRO_5022681668" evidence="1">
    <location>
        <begin position="26"/>
        <end position="164"/>
    </location>
</feature>
<dbReference type="Gene3D" id="3.10.450.50">
    <property type="match status" value="1"/>
</dbReference>
<comment type="caution">
    <text evidence="3">The sequence shown here is derived from an EMBL/GenBank/DDBJ whole genome shotgun (WGS) entry which is preliminary data.</text>
</comment>
<dbReference type="EMBL" id="VOHK01000002">
    <property type="protein sequence ID" value="TWT22330.1"/>
    <property type="molecule type" value="Genomic_DNA"/>
</dbReference>
<dbReference type="PANTHER" id="PTHR41252">
    <property type="entry name" value="BLR2505 PROTEIN"/>
    <property type="match status" value="1"/>
</dbReference>
<keyword evidence="4" id="KW-1185">Reference proteome</keyword>
<organism evidence="3 4">
    <name type="scientific">Luteimonas marina</name>
    <dbReference type="NCBI Taxonomy" id="488485"/>
    <lineage>
        <taxon>Bacteria</taxon>
        <taxon>Pseudomonadati</taxon>
        <taxon>Pseudomonadota</taxon>
        <taxon>Gammaproteobacteria</taxon>
        <taxon>Lysobacterales</taxon>
        <taxon>Lysobacteraceae</taxon>
        <taxon>Luteimonas</taxon>
    </lineage>
</organism>
<evidence type="ECO:0000259" key="2">
    <source>
        <dbReference type="Pfam" id="PF12680"/>
    </source>
</evidence>
<feature type="signal peptide" evidence="1">
    <location>
        <begin position="1"/>
        <end position="25"/>
    </location>
</feature>
<dbReference type="Proteomes" id="UP000319980">
    <property type="component" value="Unassembled WGS sequence"/>
</dbReference>
<dbReference type="SUPFAM" id="SSF54427">
    <property type="entry name" value="NTF2-like"/>
    <property type="match status" value="1"/>
</dbReference>